<dbReference type="PANTHER" id="PTHR32063">
    <property type="match status" value="1"/>
</dbReference>
<dbReference type="AlphaFoldDB" id="E1QEL0"/>
<dbReference type="InterPro" id="IPR001036">
    <property type="entry name" value="Acrflvin-R"/>
</dbReference>
<keyword evidence="3" id="KW-1185">Reference proteome</keyword>
<keyword evidence="1" id="KW-1133">Transmembrane helix</keyword>
<dbReference type="HOGENOM" id="CLU_002755_1_2_7"/>
<dbReference type="Proteomes" id="UP000009047">
    <property type="component" value="Chromosome"/>
</dbReference>
<dbReference type="SUPFAM" id="SSF82714">
    <property type="entry name" value="Multidrug efflux transporter AcrB TolC docking domain, DN and DC subdomains"/>
    <property type="match status" value="2"/>
</dbReference>
<dbReference type="PANTHER" id="PTHR32063:SF0">
    <property type="entry name" value="SWARMING MOTILITY PROTEIN SWRC"/>
    <property type="match status" value="1"/>
</dbReference>
<feature type="transmembrane region" description="Helical" evidence="1">
    <location>
        <begin position="902"/>
        <end position="923"/>
    </location>
</feature>
<reference evidence="2 3" key="1">
    <citation type="journal article" date="2010" name="Stand. Genomic Sci.">
        <title>Complete genome sequence of Desulfarculus baarsii type strain (2st14).</title>
        <authorList>
            <person name="Sun H."/>
            <person name="Spring S."/>
            <person name="Lapidus A."/>
            <person name="Davenport K."/>
            <person name="Del Rio T.G."/>
            <person name="Tice H."/>
            <person name="Nolan M."/>
            <person name="Copeland A."/>
            <person name="Cheng J.F."/>
            <person name="Lucas S."/>
            <person name="Tapia R."/>
            <person name="Goodwin L."/>
            <person name="Pitluck S."/>
            <person name="Ivanova N."/>
            <person name="Pagani I."/>
            <person name="Mavromatis K."/>
            <person name="Ovchinnikova G."/>
            <person name="Pati A."/>
            <person name="Chen A."/>
            <person name="Palaniappan K."/>
            <person name="Hauser L."/>
            <person name="Chang Y.J."/>
            <person name="Jeffries C.D."/>
            <person name="Detter J.C."/>
            <person name="Han C."/>
            <person name="Rohde M."/>
            <person name="Brambilla E."/>
            <person name="Goker M."/>
            <person name="Woyke T."/>
            <person name="Bristow J."/>
            <person name="Eisen J.A."/>
            <person name="Markowitz V."/>
            <person name="Hugenholtz P."/>
            <person name="Kyrpides N.C."/>
            <person name="Klenk H.P."/>
            <person name="Land M."/>
        </authorList>
    </citation>
    <scope>NUCLEOTIDE SEQUENCE [LARGE SCALE GENOMIC DNA]</scope>
    <source>
        <strain evidence="3">ATCC 33931 / DSM 2075 / LMG 7858 / VKM B-1802 / 2st14</strain>
    </source>
</reference>
<dbReference type="EMBL" id="CP002085">
    <property type="protein sequence ID" value="ADK83996.1"/>
    <property type="molecule type" value="Genomic_DNA"/>
</dbReference>
<feature type="transmembrane region" description="Helical" evidence="1">
    <location>
        <begin position="876"/>
        <end position="896"/>
    </location>
</feature>
<proteinExistence type="predicted"/>
<dbReference type="eggNOG" id="COG0841">
    <property type="taxonomic scope" value="Bacteria"/>
</dbReference>
<protein>
    <submittedName>
        <fullName evidence="2">Acriflavin resistance protein</fullName>
    </submittedName>
</protein>
<dbReference type="RefSeq" id="WP_013257451.1">
    <property type="nucleotide sequence ID" value="NC_014365.1"/>
</dbReference>
<feature type="transmembrane region" description="Helical" evidence="1">
    <location>
        <begin position="529"/>
        <end position="549"/>
    </location>
</feature>
<dbReference type="SUPFAM" id="SSF82693">
    <property type="entry name" value="Multidrug efflux transporter AcrB pore domain, PN1, PN2, PC1 and PC2 subdomains"/>
    <property type="match status" value="3"/>
</dbReference>
<gene>
    <name evidence="2" type="ordered locus">Deba_0624</name>
</gene>
<dbReference type="Gene3D" id="3.30.70.1320">
    <property type="entry name" value="Multidrug efflux transporter AcrB pore domain like"/>
    <property type="match status" value="1"/>
</dbReference>
<dbReference type="Gene3D" id="1.20.1640.10">
    <property type="entry name" value="Multidrug efflux transporter AcrB transmembrane domain"/>
    <property type="match status" value="2"/>
</dbReference>
<accession>E1QEL0</accession>
<name>E1QEL0_DESB2</name>
<dbReference type="InterPro" id="IPR027463">
    <property type="entry name" value="AcrB_DN_DC_subdom"/>
</dbReference>
<dbReference type="Gene3D" id="3.30.70.1440">
    <property type="entry name" value="Multidrug efflux transporter AcrB pore domain"/>
    <property type="match status" value="1"/>
</dbReference>
<feature type="transmembrane region" description="Helical" evidence="1">
    <location>
        <begin position="339"/>
        <end position="355"/>
    </location>
</feature>
<dbReference type="GO" id="GO:0042910">
    <property type="term" value="F:xenobiotic transmembrane transporter activity"/>
    <property type="evidence" value="ECO:0007669"/>
    <property type="project" value="TreeGrafter"/>
</dbReference>
<dbReference type="OrthoDB" id="9759330at2"/>
<evidence type="ECO:0000313" key="3">
    <source>
        <dbReference type="Proteomes" id="UP000009047"/>
    </source>
</evidence>
<feature type="transmembrane region" description="Helical" evidence="1">
    <location>
        <begin position="434"/>
        <end position="454"/>
    </location>
</feature>
<evidence type="ECO:0000256" key="1">
    <source>
        <dbReference type="SAM" id="Phobius"/>
    </source>
</evidence>
<dbReference type="Pfam" id="PF00873">
    <property type="entry name" value="ACR_tran"/>
    <property type="match status" value="1"/>
</dbReference>
<feature type="transmembrane region" description="Helical" evidence="1">
    <location>
        <begin position="362"/>
        <end position="383"/>
    </location>
</feature>
<dbReference type="PRINTS" id="PR00702">
    <property type="entry name" value="ACRIFLAVINRP"/>
</dbReference>
<dbReference type="KEGG" id="dbr:Deba_0624"/>
<keyword evidence="1" id="KW-0472">Membrane</keyword>
<feature type="transmembrane region" description="Helical" evidence="1">
    <location>
        <begin position="466"/>
        <end position="493"/>
    </location>
</feature>
<dbReference type="Gene3D" id="3.30.2090.10">
    <property type="entry name" value="Multidrug efflux transporter AcrB TolC docking domain, DN and DC subdomains"/>
    <property type="match status" value="2"/>
</dbReference>
<dbReference type="STRING" id="644282.Deba_0624"/>
<keyword evidence="1" id="KW-0812">Transmembrane</keyword>
<sequence length="1039" mass="113292">MFLPNFSIRRPVAATMIIAALVVFGLIGISRLGVALYPDVDFPMVTVTTVWENAMPEEIDNQITDKLEDAIAGVSGIKHITSQSMQGKSTITVEFELGKDVDVAAQEVRDKVSAKLYDLPDDIETPVINKLDINAQPIIWLAVTGQQAIENLTKLADEQLRPMLQRIMGVGEVRVGGARAKEVHLLLNRQKLAAYGVGVDEVSRAVKSQHVELPGGKIESKDDEFLIRIMGEFASPEAFNDLIVTWRDGHPVRLRELGRAVSAREETSAVARFTTKDGAEKTVGLGISPRSGANQVEIAQNVRAMLPQIRAMVPEGVKIHIASDSTKFIEDSIAEVREQLFLGGVIAALVIFVFLQNTRTTIISALAIPTSIIATYACMYWLGFTMNNMTMLALVTAVGLVIDDAIVMVENIFRHRAELGKGPFQAAYEGSHEISFAVVATTLALSGVFLPVAFMGGMVGKFFYEFAVTLAFAVVASTLVALTVVPMLSARFLTVSESRSRLFGVFNDMMNWLSRTYRPMLAWGLRHRLSMVALGVVALLVGGFLFSLLGKEFVTEDDQSRFMVRLETPLSYSTSKTDELLRRLEKELIVLPAVDHFFSVAGWNGANKAIAIVELVGKKERPLTQAQVQGQVRKLTEELPDVRASVSPIGIFGGMARNEEIQFVIQGPDIAELDRFSRQIMDRLENTPGYVGITRDLEIGKPEVRVLIDRERAADLGVSVSDIATAVASLLGGVKIADYKEGGKRYDVRVRLTERQRLLPQDVQRIYVRAADGKLHDISGFITLQTGVGPSVINRLDRSRSATVYANLNGKLLGDALPEVRAIGQEILPEGYNSKFAGRAESFDETVGYIAFAFMLAILLTYMVLAAQFESFVQPFSIMVGLPLSFIGAFGLLLLLGNTFNLFSMIGLVLLVGLATKNGVLLIDYANQMRQAGMGVHEALIEAGATRMRPILMTAVSTIGGVIPVALGLGEGAESRQPMAVAIAGGMLSSTVLTLLVVPVIYSYMDQMVNWPPLKRFQARIMAKRRGQQAPVGGDQPAA</sequence>
<dbReference type="GO" id="GO:0005886">
    <property type="term" value="C:plasma membrane"/>
    <property type="evidence" value="ECO:0007669"/>
    <property type="project" value="TreeGrafter"/>
</dbReference>
<feature type="transmembrane region" description="Helical" evidence="1">
    <location>
        <begin position="951"/>
        <end position="969"/>
    </location>
</feature>
<organism evidence="2 3">
    <name type="scientific">Desulfarculus baarsii (strain ATCC 33931 / DSM 2075 / LMG 7858 / VKM B-1802 / 2st14)</name>
    <dbReference type="NCBI Taxonomy" id="644282"/>
    <lineage>
        <taxon>Bacteria</taxon>
        <taxon>Pseudomonadati</taxon>
        <taxon>Thermodesulfobacteriota</taxon>
        <taxon>Desulfarculia</taxon>
        <taxon>Desulfarculales</taxon>
        <taxon>Desulfarculaceae</taxon>
        <taxon>Desulfarculus</taxon>
    </lineage>
</organism>
<feature type="transmembrane region" description="Helical" evidence="1">
    <location>
        <begin position="981"/>
        <end position="1005"/>
    </location>
</feature>
<evidence type="ECO:0000313" key="2">
    <source>
        <dbReference type="EMBL" id="ADK83996.1"/>
    </source>
</evidence>
<feature type="transmembrane region" description="Helical" evidence="1">
    <location>
        <begin position="12"/>
        <end position="37"/>
    </location>
</feature>
<feature type="transmembrane region" description="Helical" evidence="1">
    <location>
        <begin position="849"/>
        <end position="869"/>
    </location>
</feature>
<dbReference type="Gene3D" id="3.30.70.1430">
    <property type="entry name" value="Multidrug efflux transporter AcrB pore domain"/>
    <property type="match status" value="2"/>
</dbReference>
<dbReference type="SUPFAM" id="SSF82866">
    <property type="entry name" value="Multidrug efflux transporter AcrB transmembrane domain"/>
    <property type="match status" value="2"/>
</dbReference>